<feature type="region of interest" description="Disordered" evidence="1">
    <location>
        <begin position="492"/>
        <end position="526"/>
    </location>
</feature>
<reference evidence="3 4" key="1">
    <citation type="journal article" date="2013" name="Proc. Natl. Acad. Sci. U.S.A.">
        <title>The king cobra genome reveals dynamic gene evolution and adaptation in the snake venom system.</title>
        <authorList>
            <person name="Vonk F.J."/>
            <person name="Casewell N.R."/>
            <person name="Henkel C.V."/>
            <person name="Heimberg A.M."/>
            <person name="Jansen H.J."/>
            <person name="McCleary R.J."/>
            <person name="Kerkkamp H.M."/>
            <person name="Vos R.A."/>
            <person name="Guerreiro I."/>
            <person name="Calvete J.J."/>
            <person name="Wuster W."/>
            <person name="Woods A.E."/>
            <person name="Logan J.M."/>
            <person name="Harrison R.A."/>
            <person name="Castoe T.A."/>
            <person name="de Koning A.P."/>
            <person name="Pollock D.D."/>
            <person name="Yandell M."/>
            <person name="Calderon D."/>
            <person name="Renjifo C."/>
            <person name="Currier R.B."/>
            <person name="Salgado D."/>
            <person name="Pla D."/>
            <person name="Sanz L."/>
            <person name="Hyder A.S."/>
            <person name="Ribeiro J.M."/>
            <person name="Arntzen J.W."/>
            <person name="van den Thillart G.E."/>
            <person name="Boetzer M."/>
            <person name="Pirovano W."/>
            <person name="Dirks R.P."/>
            <person name="Spaink H.P."/>
            <person name="Duboule D."/>
            <person name="McGlinn E."/>
            <person name="Kini R.M."/>
            <person name="Richardson M.K."/>
        </authorList>
    </citation>
    <scope>NUCLEOTIDE SEQUENCE</scope>
    <source>
        <tissue evidence="3">Blood</tissue>
    </source>
</reference>
<dbReference type="InterPro" id="IPR055127">
    <property type="entry name" value="YEATS2_3HBD"/>
</dbReference>
<dbReference type="InterPro" id="IPR005033">
    <property type="entry name" value="YEATS"/>
</dbReference>
<feature type="compositionally biased region" description="Polar residues" evidence="1">
    <location>
        <begin position="239"/>
        <end position="248"/>
    </location>
</feature>
<dbReference type="Proteomes" id="UP000018936">
    <property type="component" value="Unassembled WGS sequence"/>
</dbReference>
<gene>
    <name evidence="3" type="primary">YEATS2</name>
    <name evidence="3" type="ORF">L345_01403</name>
</gene>
<feature type="region of interest" description="Disordered" evidence="1">
    <location>
        <begin position="599"/>
        <end position="641"/>
    </location>
</feature>
<keyword evidence="4" id="KW-1185">Reference proteome</keyword>
<feature type="region of interest" description="Disordered" evidence="1">
    <location>
        <begin position="189"/>
        <end position="210"/>
    </location>
</feature>
<evidence type="ECO:0000313" key="4">
    <source>
        <dbReference type="Proteomes" id="UP000018936"/>
    </source>
</evidence>
<feature type="domain" description="YEATS" evidence="2">
    <location>
        <begin position="789"/>
        <end position="884"/>
    </location>
</feature>
<feature type="region of interest" description="Disordered" evidence="1">
    <location>
        <begin position="239"/>
        <end position="265"/>
    </location>
</feature>
<protein>
    <submittedName>
        <fullName evidence="3">YEATS domain-containing protein 2</fullName>
    </submittedName>
</protein>
<evidence type="ECO:0000259" key="2">
    <source>
        <dbReference type="Pfam" id="PF22951"/>
    </source>
</evidence>
<feature type="non-terminal residue" evidence="3">
    <location>
        <position position="1"/>
    </location>
</feature>
<feature type="compositionally biased region" description="Low complexity" evidence="1">
    <location>
        <begin position="514"/>
        <end position="526"/>
    </location>
</feature>
<proteinExistence type="predicted"/>
<dbReference type="OrthoDB" id="1741717at2759"/>
<dbReference type="PANTHER" id="PTHR23195">
    <property type="entry name" value="YEATS DOMAIN"/>
    <property type="match status" value="1"/>
</dbReference>
<accession>V8PDV3</accession>
<dbReference type="EMBL" id="AZIM01000181">
    <property type="protein sequence ID" value="ETE72754.1"/>
    <property type="molecule type" value="Genomic_DNA"/>
</dbReference>
<evidence type="ECO:0000313" key="3">
    <source>
        <dbReference type="EMBL" id="ETE72754.1"/>
    </source>
</evidence>
<dbReference type="Pfam" id="PF22951">
    <property type="entry name" value="3HBD"/>
    <property type="match status" value="1"/>
</dbReference>
<feature type="compositionally biased region" description="Polar residues" evidence="1">
    <location>
        <begin position="622"/>
        <end position="641"/>
    </location>
</feature>
<dbReference type="GO" id="GO:0006355">
    <property type="term" value="P:regulation of DNA-templated transcription"/>
    <property type="evidence" value="ECO:0007669"/>
    <property type="project" value="InterPro"/>
</dbReference>
<feature type="region of interest" description="Disordered" evidence="1">
    <location>
        <begin position="440"/>
        <end position="473"/>
    </location>
</feature>
<sequence length="1054" mass="111373">MDSWMVKMAGQRKGLVRLEHTPLIEVSFDKSSAAENSRTNSTEFSFSFEKVVDVELHRHSLKEEYQSSDSDLSDAPNSLHLPLNMPAPMKASSPIKQVHESITEVSLEKGLSAEAERHTTFYALPSSLERTPTKLTSQKVAFGSHSNSAFQPIAASCKIVPQGQIPNPAESPGKSFQPITMSCKIVSGSPISTPSPSPLPRTPTSTPVHMKQGAGTPIVSNPYVIMDKPGQPIGASVTNAGSPVSKVTSASQSSHGTSSPVSKIHGSSFVSSTVKQEDSLFAAMPPLCPIGSHSKVQSPKSVTGAPGTFTKVIIKQEPGELPQHSPVAATGAAPQASLPQYMTVKGSHVIALSPQKQIVSTGEGSTSSKIVSVPVGSTLPSSVKQAVALSGGQILVAKSSPSVTKTAGGKQIVTQGVAKAIVSSGGGTIVAQPVQTLTKAQVPSTGAPKTGSQGSDQQLSSSGSSGTQGASSGVSQHLTYTSYILKQTPQGTFLVGQPPHQTTAKQVTSGTVVQGNTSAGTSSSQGQQALKVITGHKTATLFAQAGSSGQASVMKISDNTLKSLPASSQLSKPGTTVLRVSGGVITAATTSAMTLASNGVPQQADSASSSSPSSAGPIVKASGQQQQVVANHGQATSVAPNKTSSSTVVSIASWVTTPAPASTKTAVSGLLKIHSNQNSPQQAVLTVPSQLKQLGVSNASGGVQTILMPVNKVIHSLSSSKATAVTPITTTSVVVPSPPEVTVTKVKLEPDATGQSCSIPASQDAQATIKTEESSELGNYSIGEEYLDNLPQLLTAIVKKVPLIAERTDDANPFCASSVEQYYTWNIGKRRAAEWQRALTIRKILQEIIEKYPKFHSIVPLKTKQVVHWCRFHGYTPPDPEAFRNEDSIEDVLTQIDNEPECSSSYTTGEELCRKLIELEQLLKQESDNDEEVDILNITEPLKINIKREQEETQEEAKFYLAPQSASEFVRETAQQVGISFPPVELHKNIYAFIIEDMILKHINASQVTYIPSAFSLCRIPREITMMNIHQAICNIPFLDFLTNKHMGILNDEQ</sequence>
<feature type="compositionally biased region" description="Low complexity" evidence="1">
    <location>
        <begin position="604"/>
        <end position="615"/>
    </location>
</feature>
<comment type="caution">
    <text evidence="3">The sequence shown here is derived from an EMBL/GenBank/DDBJ whole genome shotgun (WGS) entry which is preliminary data.</text>
</comment>
<evidence type="ECO:0000256" key="1">
    <source>
        <dbReference type="SAM" id="MobiDB-lite"/>
    </source>
</evidence>
<feature type="compositionally biased region" description="Polar residues" evidence="1">
    <location>
        <begin position="499"/>
        <end position="513"/>
    </location>
</feature>
<name>V8PDV3_OPHHA</name>
<feature type="compositionally biased region" description="Low complexity" evidence="1">
    <location>
        <begin position="249"/>
        <end position="259"/>
    </location>
</feature>
<feature type="compositionally biased region" description="Low complexity" evidence="1">
    <location>
        <begin position="451"/>
        <end position="473"/>
    </location>
</feature>
<dbReference type="AlphaFoldDB" id="V8PDV3"/>
<organism evidence="3 4">
    <name type="scientific">Ophiophagus hannah</name>
    <name type="common">King cobra</name>
    <name type="synonym">Naja hannah</name>
    <dbReference type="NCBI Taxonomy" id="8665"/>
    <lineage>
        <taxon>Eukaryota</taxon>
        <taxon>Metazoa</taxon>
        <taxon>Chordata</taxon>
        <taxon>Craniata</taxon>
        <taxon>Vertebrata</taxon>
        <taxon>Euteleostomi</taxon>
        <taxon>Lepidosauria</taxon>
        <taxon>Squamata</taxon>
        <taxon>Bifurcata</taxon>
        <taxon>Unidentata</taxon>
        <taxon>Episquamata</taxon>
        <taxon>Toxicofera</taxon>
        <taxon>Serpentes</taxon>
        <taxon>Colubroidea</taxon>
        <taxon>Elapidae</taxon>
        <taxon>Elapinae</taxon>
        <taxon>Ophiophagus</taxon>
    </lineage>
</organism>